<sequence>MPAWNQRGPRRIAALVLGPTGLAFDRTTDTLHVASTADNEIFAIPNAGVRSTKVNRGNPVFANSHLRPPCAGLCTEWVVA</sequence>
<accession>A0A3S0PLY7</accession>
<keyword evidence="2" id="KW-1185">Reference proteome</keyword>
<protein>
    <recommendedName>
        <fullName evidence="3">SMP-30/Gluconolactonase/LRE-like region domain-containing protein</fullName>
    </recommendedName>
</protein>
<gene>
    <name evidence="1" type="ORF">EKH80_10790</name>
</gene>
<evidence type="ECO:0000313" key="2">
    <source>
        <dbReference type="Proteomes" id="UP000274358"/>
    </source>
</evidence>
<name>A0A3S0PLY7_9GAMM</name>
<comment type="caution">
    <text evidence="1">The sequence shown here is derived from an EMBL/GenBank/DDBJ whole genome shotgun (WGS) entry which is preliminary data.</text>
</comment>
<evidence type="ECO:0008006" key="3">
    <source>
        <dbReference type="Google" id="ProtNLM"/>
    </source>
</evidence>
<dbReference type="EMBL" id="RYYV01000007">
    <property type="protein sequence ID" value="RUL75215.1"/>
    <property type="molecule type" value="Genomic_DNA"/>
</dbReference>
<evidence type="ECO:0000313" key="1">
    <source>
        <dbReference type="EMBL" id="RUL75215.1"/>
    </source>
</evidence>
<organism evidence="1 2">
    <name type="scientific">Dyella choica</name>
    <dbReference type="NCBI Taxonomy" id="1927959"/>
    <lineage>
        <taxon>Bacteria</taxon>
        <taxon>Pseudomonadati</taxon>
        <taxon>Pseudomonadota</taxon>
        <taxon>Gammaproteobacteria</taxon>
        <taxon>Lysobacterales</taxon>
        <taxon>Rhodanobacteraceae</taxon>
        <taxon>Dyella</taxon>
    </lineage>
</organism>
<dbReference type="AlphaFoldDB" id="A0A3S0PLY7"/>
<dbReference type="OrthoDB" id="110418at2"/>
<reference evidence="1 2" key="1">
    <citation type="submission" date="2018-12" db="EMBL/GenBank/DDBJ databases">
        <title>Dyella dinghuensis sp. nov. DHOA06 and Dyella choica sp. nov. 4M-K27, isolated from forest soil.</title>
        <authorList>
            <person name="Qiu L.-H."/>
            <person name="Gao Z.-H."/>
        </authorList>
    </citation>
    <scope>NUCLEOTIDE SEQUENCE [LARGE SCALE GENOMIC DNA]</scope>
    <source>
        <strain evidence="1 2">4M-K27</strain>
    </source>
</reference>
<dbReference type="Proteomes" id="UP000274358">
    <property type="component" value="Unassembled WGS sequence"/>
</dbReference>
<proteinExistence type="predicted"/>